<evidence type="ECO:0000256" key="5">
    <source>
        <dbReference type="ARBA" id="ARBA00023316"/>
    </source>
</evidence>
<dbReference type="PROSITE" id="PS51257">
    <property type="entry name" value="PROKAR_LIPOPROTEIN"/>
    <property type="match status" value="1"/>
</dbReference>
<accession>A0A068RDF2</accession>
<dbReference type="SUPFAM" id="SSF53955">
    <property type="entry name" value="Lysozyme-like"/>
    <property type="match status" value="1"/>
</dbReference>
<keyword evidence="5" id="KW-0961">Cell wall biogenesis/degradation</keyword>
<evidence type="ECO:0000256" key="4">
    <source>
        <dbReference type="ARBA" id="ARBA00023239"/>
    </source>
</evidence>
<feature type="chain" id="PRO_5001655045" description="peptidoglycan lytic exotransglycosylase" evidence="6">
    <location>
        <begin position="22"/>
        <end position="233"/>
    </location>
</feature>
<dbReference type="PANTHER" id="PTHR37423">
    <property type="entry name" value="SOLUBLE LYTIC MUREIN TRANSGLYCOSYLASE-RELATED"/>
    <property type="match status" value="1"/>
</dbReference>
<name>A0A068RDF2_9GAMM</name>
<gene>
    <name evidence="8" type="primary">emtA</name>
    <name evidence="8" type="ORF">SCTVLC_2314</name>
</gene>
<dbReference type="GO" id="GO:0008933">
    <property type="term" value="F:peptidoglycan lytic transglycosylase activity"/>
    <property type="evidence" value="ECO:0007669"/>
    <property type="project" value="InterPro"/>
</dbReference>
<evidence type="ECO:0000256" key="2">
    <source>
        <dbReference type="ARBA" id="ARBA00007734"/>
    </source>
</evidence>
<feature type="domain" description="Transglycosylase SLT" evidence="7">
    <location>
        <begin position="71"/>
        <end position="190"/>
    </location>
</feature>
<evidence type="ECO:0000256" key="1">
    <source>
        <dbReference type="ARBA" id="ARBA00001420"/>
    </source>
</evidence>
<dbReference type="EMBL" id="FR904240">
    <property type="protein sequence ID" value="CDG48957.1"/>
    <property type="molecule type" value="Genomic_DNA"/>
</dbReference>
<dbReference type="Pfam" id="PF01464">
    <property type="entry name" value="SLT"/>
    <property type="match status" value="1"/>
</dbReference>
<dbReference type="PROSITE" id="PS00922">
    <property type="entry name" value="TRANSGLYCOSYLASE"/>
    <property type="match status" value="1"/>
</dbReference>
<dbReference type="GO" id="GO:0071555">
    <property type="term" value="P:cell wall organization"/>
    <property type="evidence" value="ECO:0007669"/>
    <property type="project" value="UniProtKB-KW"/>
</dbReference>
<dbReference type="CDD" id="cd16893">
    <property type="entry name" value="LT_MltC_MltE"/>
    <property type="match status" value="1"/>
</dbReference>
<dbReference type="InterPro" id="IPR008258">
    <property type="entry name" value="Transglycosylase_SLT_dom_1"/>
</dbReference>
<keyword evidence="4" id="KW-0456">Lyase</keyword>
<dbReference type="PANTHER" id="PTHR37423:SF4">
    <property type="entry name" value="ENDO-TYPE MEMBRANE-BOUND LYTIC MUREIN TRANSGLYCOSYLASE A"/>
    <property type="match status" value="1"/>
</dbReference>
<evidence type="ECO:0000256" key="6">
    <source>
        <dbReference type="SAM" id="SignalP"/>
    </source>
</evidence>
<evidence type="ECO:0000313" key="8">
    <source>
        <dbReference type="EMBL" id="CDG48957.1"/>
    </source>
</evidence>
<dbReference type="InterPro" id="IPR000189">
    <property type="entry name" value="Transglyc_AS"/>
</dbReference>
<protein>
    <recommendedName>
        <fullName evidence="3">peptidoglycan lytic exotransglycosylase</fullName>
        <ecNumber evidence="3">4.2.2.n1</ecNumber>
    </recommendedName>
</protein>
<comment type="catalytic activity">
    <reaction evidence="1">
        <text>Exolytic cleavage of the (1-&gt;4)-beta-glycosidic linkage between N-acetylmuramic acid (MurNAc) and N-acetylglucosamine (GlcNAc) residues in peptidoglycan, from either the reducing or the non-reducing ends of the peptidoglycan chains, with concomitant formation of a 1,6-anhydrobond in the MurNAc residue.</text>
        <dbReference type="EC" id="4.2.2.n1"/>
    </reaction>
</comment>
<reference evidence="8" key="2">
    <citation type="journal article" date="2014" name="Genome Biol. Evol.">
        <title>Settling down: the genome of Serratia symbiotica from the aphid Cinara tujafilina zooms in on the process of accommodation to a cooperative intracellular life.</title>
        <authorList>
            <person name="Manzano-Marin A."/>
            <person name="Latorre A."/>
        </authorList>
    </citation>
    <scope>NUCLEOTIDE SEQUENCE</scope>
    <source>
        <strain evidence="8">SCt-VLC</strain>
    </source>
</reference>
<sequence>MVCASLKGVIFSVKIKTGCLAAILLLSGCAKNPQSASTISSSGMTCNDGIKLPTQVPVNRTGKPVAYNDDIRQAASHYGVDETLIKTIIQVESGFNPNVVSASNAVGLMQLKPSTAGRDAYRLKGLSGQPSLRELKNPAVDIDLGTAYINIIQSQQLAGINNPQTLRYATIVAYVNGAGAMLRTFALDKRVAVSRINQMSPDEFYQHIQKNHPAPQAPRYLSKVTTTYQAMLQ</sequence>
<organism evidence="8">
    <name type="scientific">Serratia symbiotica SCt-VLC</name>
    <dbReference type="NCBI Taxonomy" id="1347341"/>
    <lineage>
        <taxon>Bacteria</taxon>
        <taxon>Pseudomonadati</taxon>
        <taxon>Pseudomonadota</taxon>
        <taxon>Gammaproteobacteria</taxon>
        <taxon>Enterobacterales</taxon>
        <taxon>Yersiniaceae</taxon>
        <taxon>Serratia</taxon>
        <taxon>Serratia symbiotica</taxon>
    </lineage>
</organism>
<dbReference type="GO" id="GO:0016020">
    <property type="term" value="C:membrane"/>
    <property type="evidence" value="ECO:0007669"/>
    <property type="project" value="InterPro"/>
</dbReference>
<evidence type="ECO:0000259" key="7">
    <source>
        <dbReference type="Pfam" id="PF01464"/>
    </source>
</evidence>
<dbReference type="InterPro" id="IPR023346">
    <property type="entry name" value="Lysozyme-like_dom_sf"/>
</dbReference>
<comment type="similarity">
    <text evidence="2">Belongs to the transglycosylase Slt family.</text>
</comment>
<dbReference type="Gene3D" id="1.10.530.10">
    <property type="match status" value="1"/>
</dbReference>
<proteinExistence type="inferred from homology"/>
<dbReference type="EC" id="4.2.2.n1" evidence="3"/>
<keyword evidence="6" id="KW-0732">Signal</keyword>
<feature type="signal peptide" evidence="6">
    <location>
        <begin position="1"/>
        <end position="21"/>
    </location>
</feature>
<reference evidence="8" key="1">
    <citation type="submission" date="2013-06" db="EMBL/GenBank/DDBJ databases">
        <authorList>
            <person name="Mazano-Marin A."/>
        </authorList>
    </citation>
    <scope>NUCLEOTIDE SEQUENCE</scope>
    <source>
        <strain evidence="8">SCt-VLC</strain>
    </source>
</reference>
<dbReference type="AlphaFoldDB" id="A0A068RDF2"/>
<dbReference type="GO" id="GO:0000270">
    <property type="term" value="P:peptidoglycan metabolic process"/>
    <property type="evidence" value="ECO:0007669"/>
    <property type="project" value="InterPro"/>
</dbReference>
<evidence type="ECO:0000256" key="3">
    <source>
        <dbReference type="ARBA" id="ARBA00012587"/>
    </source>
</evidence>